<dbReference type="Proteomes" id="UP000718012">
    <property type="component" value="Unassembled WGS sequence"/>
</dbReference>
<evidence type="ECO:0000313" key="2">
    <source>
        <dbReference type="EMBL" id="HJF06975.1"/>
    </source>
</evidence>
<reference evidence="2" key="1">
    <citation type="journal article" date="2021" name="PeerJ">
        <title>Extensive microbial diversity within the chicken gut microbiome revealed by metagenomics and culture.</title>
        <authorList>
            <person name="Gilroy R."/>
            <person name="Ravi A."/>
            <person name="Getino M."/>
            <person name="Pursley I."/>
            <person name="Horton D.L."/>
            <person name="Alikhan N.F."/>
            <person name="Baker D."/>
            <person name="Gharbi K."/>
            <person name="Hall N."/>
            <person name="Watson M."/>
            <person name="Adriaenssens E.M."/>
            <person name="Foster-Nyarko E."/>
            <person name="Jarju S."/>
            <person name="Secka A."/>
            <person name="Antonio M."/>
            <person name="Oren A."/>
            <person name="Chaudhuri R.R."/>
            <person name="La Ragione R."/>
            <person name="Hildebrand F."/>
            <person name="Pallen M.J."/>
        </authorList>
    </citation>
    <scope>NUCLEOTIDE SEQUENCE</scope>
    <source>
        <strain evidence="2">CHK165-8395</strain>
    </source>
</reference>
<evidence type="ECO:0000313" key="3">
    <source>
        <dbReference type="Proteomes" id="UP000718012"/>
    </source>
</evidence>
<accession>A0A921FD60</accession>
<dbReference type="RefSeq" id="WP_302562114.1">
    <property type="nucleotide sequence ID" value="NZ_CAUBXQ010000019.1"/>
</dbReference>
<keyword evidence="1" id="KW-0732">Signal</keyword>
<gene>
    <name evidence="2" type="ORF">K8U81_02115</name>
</gene>
<name>A0A921FD60_9BACT</name>
<dbReference type="InterPro" id="IPR019619">
    <property type="entry name" value="DUF2490"/>
</dbReference>
<reference evidence="2" key="2">
    <citation type="submission" date="2021-09" db="EMBL/GenBank/DDBJ databases">
        <authorList>
            <person name="Gilroy R."/>
        </authorList>
    </citation>
    <scope>NUCLEOTIDE SEQUENCE</scope>
    <source>
        <strain evidence="2">CHK165-8395</strain>
    </source>
</reference>
<feature type="chain" id="PRO_5038033212" evidence="1">
    <location>
        <begin position="28"/>
        <end position="219"/>
    </location>
</feature>
<evidence type="ECO:0000256" key="1">
    <source>
        <dbReference type="SAM" id="SignalP"/>
    </source>
</evidence>
<dbReference type="Pfam" id="PF10677">
    <property type="entry name" value="DUF2490"/>
    <property type="match status" value="1"/>
</dbReference>
<comment type="caution">
    <text evidence="2">The sequence shown here is derived from an EMBL/GenBank/DDBJ whole genome shotgun (WGS) entry which is preliminary data.</text>
</comment>
<dbReference type="AlphaFoldDB" id="A0A921FD60"/>
<sequence>MKNIIKLLIRLVCMVCLAFMTVHTACAQSDEFATWTGVKLNYKVTSRWNLSGAAEFRSKNHLKEADRVSLNLGTGYNILSFLKLEGLYEVHYRNRGSEGWKFRHRYLAGAQGYLKCHDFKLSLREFFQQTFFEGDVESRLRSRIKIDYAPVSWKVQPYFSVELYQPVGEDVFFSIARMRYRPGVNVKLSSQCSCNVFYCRQYEPKRSANIVGIEFSVSI</sequence>
<dbReference type="EMBL" id="DYXD01000045">
    <property type="protein sequence ID" value="HJF06975.1"/>
    <property type="molecule type" value="Genomic_DNA"/>
</dbReference>
<protein>
    <submittedName>
        <fullName evidence="2">DUF2490 domain-containing protein</fullName>
    </submittedName>
</protein>
<feature type="signal peptide" evidence="1">
    <location>
        <begin position="1"/>
        <end position="27"/>
    </location>
</feature>
<organism evidence="2 3">
    <name type="scientific">Phocaeicola coprocola</name>
    <dbReference type="NCBI Taxonomy" id="310298"/>
    <lineage>
        <taxon>Bacteria</taxon>
        <taxon>Pseudomonadati</taxon>
        <taxon>Bacteroidota</taxon>
        <taxon>Bacteroidia</taxon>
        <taxon>Bacteroidales</taxon>
        <taxon>Bacteroidaceae</taxon>
        <taxon>Phocaeicola</taxon>
    </lineage>
</organism>
<proteinExistence type="predicted"/>